<sequence length="247" mass="26312">MPDSSRSARRSRSWTAAVAVVIALLLLGWAGDRLARRSAEDLISRDLASATGSSRPPSVDIGGGLFLPQVVRGAYDEVDVRVDDLHDGPLTIARVDARLTDVRVPFHDVLVRDVRTIGVGHSDATVRLTYDALNRYFTATGRRLTISRAEGDQSVRLTGTVQVLDQRLEASAEVGLAVTDGNLRLIPQTVSTNGGTLGATARLLLRQRLTVTIPLGSLPFSQRLSGISATDDGLVITAVGDGIVVQP</sequence>
<dbReference type="Pfam" id="PF11209">
    <property type="entry name" value="LmeA"/>
    <property type="match status" value="1"/>
</dbReference>
<dbReference type="EMBL" id="JACGWT010000002">
    <property type="protein sequence ID" value="MBA8794074.1"/>
    <property type="molecule type" value="Genomic_DNA"/>
</dbReference>
<evidence type="ECO:0000313" key="2">
    <source>
        <dbReference type="Proteomes" id="UP000523079"/>
    </source>
</evidence>
<dbReference type="AlphaFoldDB" id="A0A7W3IRS4"/>
<proteinExistence type="predicted"/>
<dbReference type="InterPro" id="IPR021373">
    <property type="entry name" value="DUF2993"/>
</dbReference>
<reference evidence="1 2" key="1">
    <citation type="submission" date="2020-07" db="EMBL/GenBank/DDBJ databases">
        <title>Sequencing the genomes of 1000 actinobacteria strains.</title>
        <authorList>
            <person name="Klenk H.-P."/>
        </authorList>
    </citation>
    <scope>NUCLEOTIDE SEQUENCE [LARGE SCALE GENOMIC DNA]</scope>
    <source>
        <strain evidence="1 2">DSM 100723</strain>
    </source>
</reference>
<name>A0A7W3IRS4_9ACTN</name>
<accession>A0A7W3IRS4</accession>
<protein>
    <recommendedName>
        <fullName evidence="3">DUF2993 domain-containing protein</fullName>
    </recommendedName>
</protein>
<organism evidence="1 2">
    <name type="scientific">Microlunatus kandeliicorticis</name>
    <dbReference type="NCBI Taxonomy" id="1759536"/>
    <lineage>
        <taxon>Bacteria</taxon>
        <taxon>Bacillati</taxon>
        <taxon>Actinomycetota</taxon>
        <taxon>Actinomycetes</taxon>
        <taxon>Propionibacteriales</taxon>
        <taxon>Propionibacteriaceae</taxon>
        <taxon>Microlunatus</taxon>
    </lineage>
</organism>
<comment type="caution">
    <text evidence="1">The sequence shown here is derived from an EMBL/GenBank/DDBJ whole genome shotgun (WGS) entry which is preliminary data.</text>
</comment>
<gene>
    <name evidence="1" type="ORF">FHX74_001679</name>
</gene>
<dbReference type="Proteomes" id="UP000523079">
    <property type="component" value="Unassembled WGS sequence"/>
</dbReference>
<evidence type="ECO:0000313" key="1">
    <source>
        <dbReference type="EMBL" id="MBA8794074.1"/>
    </source>
</evidence>
<evidence type="ECO:0008006" key="3">
    <source>
        <dbReference type="Google" id="ProtNLM"/>
    </source>
</evidence>
<dbReference type="RefSeq" id="WP_182559593.1">
    <property type="nucleotide sequence ID" value="NZ_JACGWT010000002.1"/>
</dbReference>
<keyword evidence="2" id="KW-1185">Reference proteome</keyword>